<dbReference type="InterPro" id="IPR036390">
    <property type="entry name" value="WH_DNA-bd_sf"/>
</dbReference>
<proteinExistence type="predicted"/>
<dbReference type="SUPFAM" id="SSF46785">
    <property type="entry name" value="Winged helix' DNA-binding domain"/>
    <property type="match status" value="1"/>
</dbReference>
<name>A0A0F8YT67_9ZZZZ</name>
<evidence type="ECO:0000313" key="1">
    <source>
        <dbReference type="EMBL" id="KKK76955.1"/>
    </source>
</evidence>
<comment type="caution">
    <text evidence="1">The sequence shown here is derived from an EMBL/GenBank/DDBJ whole genome shotgun (WGS) entry which is preliminary data.</text>
</comment>
<protein>
    <recommendedName>
        <fullName evidence="2">HTH marR-type domain-containing protein</fullName>
    </recommendedName>
</protein>
<organism evidence="1">
    <name type="scientific">marine sediment metagenome</name>
    <dbReference type="NCBI Taxonomy" id="412755"/>
    <lineage>
        <taxon>unclassified sequences</taxon>
        <taxon>metagenomes</taxon>
        <taxon>ecological metagenomes</taxon>
    </lineage>
</organism>
<dbReference type="AlphaFoldDB" id="A0A0F8YT67"/>
<accession>A0A0F8YT67</accession>
<evidence type="ECO:0008006" key="2">
    <source>
        <dbReference type="Google" id="ProtNLM"/>
    </source>
</evidence>
<dbReference type="Pfam" id="PF13730">
    <property type="entry name" value="HTH_36"/>
    <property type="match status" value="1"/>
</dbReference>
<sequence>MYKDSAVASTPKNRILRKELAEMSKEGLEPSGADHIHILDLKYLTVPQRYLRDQNLSANQEKLLSGIELLSQKEGFCWAKNKTLAYFMKITKGSIINMLTKLKKEGYIKQEWNGQQRRIYLVK</sequence>
<dbReference type="Gene3D" id="1.10.10.10">
    <property type="entry name" value="Winged helix-like DNA-binding domain superfamily/Winged helix DNA-binding domain"/>
    <property type="match status" value="1"/>
</dbReference>
<reference evidence="1" key="1">
    <citation type="journal article" date="2015" name="Nature">
        <title>Complex archaea that bridge the gap between prokaryotes and eukaryotes.</title>
        <authorList>
            <person name="Spang A."/>
            <person name="Saw J.H."/>
            <person name="Jorgensen S.L."/>
            <person name="Zaremba-Niedzwiedzka K."/>
            <person name="Martijn J."/>
            <person name="Lind A.E."/>
            <person name="van Eijk R."/>
            <person name="Schleper C."/>
            <person name="Guy L."/>
            <person name="Ettema T.J."/>
        </authorList>
    </citation>
    <scope>NUCLEOTIDE SEQUENCE</scope>
</reference>
<dbReference type="EMBL" id="LAZR01055182">
    <property type="protein sequence ID" value="KKK76955.1"/>
    <property type="molecule type" value="Genomic_DNA"/>
</dbReference>
<gene>
    <name evidence="1" type="ORF">LCGC14_2858470</name>
</gene>
<dbReference type="InterPro" id="IPR036388">
    <property type="entry name" value="WH-like_DNA-bd_sf"/>
</dbReference>